<dbReference type="GO" id="GO:0002143">
    <property type="term" value="P:tRNA wobble position uridine thiolation"/>
    <property type="evidence" value="ECO:0007669"/>
    <property type="project" value="TreeGrafter"/>
</dbReference>
<evidence type="ECO:0000256" key="4">
    <source>
        <dbReference type="ARBA" id="ARBA00022555"/>
    </source>
</evidence>
<evidence type="ECO:0000256" key="3">
    <source>
        <dbReference type="ARBA" id="ARBA00011953"/>
    </source>
</evidence>
<evidence type="ECO:0000256" key="7">
    <source>
        <dbReference type="ARBA" id="ARBA00022884"/>
    </source>
</evidence>
<accession>A0AAV1HZQ3</accession>
<dbReference type="Gene3D" id="2.30.30.280">
    <property type="entry name" value="Adenine nucleotide alpha hydrolases-like domains"/>
    <property type="match status" value="1"/>
</dbReference>
<evidence type="ECO:0000256" key="8">
    <source>
        <dbReference type="ARBA" id="ARBA00023157"/>
    </source>
</evidence>
<evidence type="ECO:0000256" key="5">
    <source>
        <dbReference type="ARBA" id="ARBA00022679"/>
    </source>
</evidence>
<dbReference type="NCBIfam" id="TIGR00420">
    <property type="entry name" value="trmU"/>
    <property type="match status" value="1"/>
</dbReference>
<sequence length="407" mass="44471">MLLKDQGYDVFGVFMRNWDESEETGNANCTVEADYAQAQSVCRHIGVPLHEVDFVRQYWTHVFSDFVAQCEAGVTPNPDLACNRHIKFGALLEHCKSLGADMVATGHYARVQRCANSGQLQLLRGVDPLKDQSYFLASIHGSCLAEVAFPLGGITKEHVRQLAMERGIPSAARQSSSGICFIGRRTFGDFISNYTEPVVGRFEDVTTGQDVGPCANMLAVTLGQGSGISGLKSRMYVVGKDMQSQRVYVAPAQGHPSLFTSSAALQEAHWIAGQPPQELQQGKGLSCSFKARYRQAPQSCTVSVPSDTRGVCKPSRFTRLRGVWPSAGLYVAFKDSARAITPQQAFVMYQGEVCLGSAPILYPGQTLYEMEIPAHGREDLQQPGAISPQALHSAHKEVDMRNLTYAN</sequence>
<comment type="catalytic activity">
    <reaction evidence="9">
        <text>5-taurinomethyluridine(34) in tRNA + S-sulfanyl-L-cysteinyl-[protein] + AH2 + ATP = 5-taurinomethyl-2-thiouridine(34) in tRNA + L-cysteinyl-[protein] + A + AMP + diphosphate + H(+)</text>
        <dbReference type="Rhea" id="RHEA:47040"/>
        <dbReference type="Rhea" id="RHEA-COMP:10131"/>
        <dbReference type="Rhea" id="RHEA-COMP:11726"/>
        <dbReference type="Rhea" id="RHEA-COMP:11732"/>
        <dbReference type="Rhea" id="RHEA-COMP:11733"/>
        <dbReference type="ChEBI" id="CHEBI:13193"/>
        <dbReference type="ChEBI" id="CHEBI:15378"/>
        <dbReference type="ChEBI" id="CHEBI:17499"/>
        <dbReference type="ChEBI" id="CHEBI:29950"/>
        <dbReference type="ChEBI" id="CHEBI:30616"/>
        <dbReference type="ChEBI" id="CHEBI:33019"/>
        <dbReference type="ChEBI" id="CHEBI:61963"/>
        <dbReference type="ChEBI" id="CHEBI:87171"/>
        <dbReference type="ChEBI" id="CHEBI:87172"/>
        <dbReference type="ChEBI" id="CHEBI:456215"/>
        <dbReference type="EC" id="2.8.1.14"/>
    </reaction>
</comment>
<evidence type="ECO:0000256" key="6">
    <source>
        <dbReference type="ARBA" id="ARBA00022694"/>
    </source>
</evidence>
<dbReference type="CDD" id="cd01998">
    <property type="entry name" value="MnmA_TRMU-like"/>
    <property type="match status" value="1"/>
</dbReference>
<organism evidence="11 12">
    <name type="scientific">Coccomyxa viridis</name>
    <dbReference type="NCBI Taxonomy" id="1274662"/>
    <lineage>
        <taxon>Eukaryota</taxon>
        <taxon>Viridiplantae</taxon>
        <taxon>Chlorophyta</taxon>
        <taxon>core chlorophytes</taxon>
        <taxon>Trebouxiophyceae</taxon>
        <taxon>Trebouxiophyceae incertae sedis</taxon>
        <taxon>Coccomyxaceae</taxon>
        <taxon>Coccomyxa</taxon>
    </lineage>
</organism>
<dbReference type="PANTHER" id="PTHR11933">
    <property type="entry name" value="TRNA 5-METHYLAMINOMETHYL-2-THIOURIDYLATE -METHYLTRANSFERASE"/>
    <property type="match status" value="1"/>
</dbReference>
<dbReference type="InterPro" id="IPR023382">
    <property type="entry name" value="MnmA-like_central_sf"/>
</dbReference>
<keyword evidence="6" id="KW-0819">tRNA processing</keyword>
<dbReference type="Proteomes" id="UP001314263">
    <property type="component" value="Unassembled WGS sequence"/>
</dbReference>
<dbReference type="Pfam" id="PF03054">
    <property type="entry name" value="tRNA_Me_trans"/>
    <property type="match status" value="1"/>
</dbReference>
<dbReference type="SUPFAM" id="SSF52402">
    <property type="entry name" value="Adenine nucleotide alpha hydrolases-like"/>
    <property type="match status" value="1"/>
</dbReference>
<reference evidence="11 12" key="1">
    <citation type="submission" date="2023-10" db="EMBL/GenBank/DDBJ databases">
        <authorList>
            <person name="Maclean D."/>
            <person name="Macfadyen A."/>
        </authorList>
    </citation>
    <scope>NUCLEOTIDE SEQUENCE [LARGE SCALE GENOMIC DNA]</scope>
</reference>
<dbReference type="EMBL" id="CAUYUE010000004">
    <property type="protein sequence ID" value="CAK0761851.1"/>
    <property type="molecule type" value="Genomic_DNA"/>
</dbReference>
<dbReference type="NCBIfam" id="NF001138">
    <property type="entry name" value="PRK00143.1"/>
    <property type="match status" value="1"/>
</dbReference>
<keyword evidence="4" id="KW-0820">tRNA-binding</keyword>
<keyword evidence="12" id="KW-1185">Reference proteome</keyword>
<dbReference type="AlphaFoldDB" id="A0AAV1HZQ3"/>
<dbReference type="InterPro" id="IPR004506">
    <property type="entry name" value="MnmA-like"/>
</dbReference>
<comment type="function">
    <text evidence="1">Catalyzes the 2-thiolation of uridine at the wobble position (U34) of mitochondrial tRNA(Lys), tRNA(Glu) and tRNA(Gln). Required for the formation of 5-taurinomethyl-2-thiouridine (tm5s2U) of mitochondrial tRNA(Lys), tRNA(Glu), and tRNA(Gln) at the wobble position. ATP is required to activate the C2 atom of the wobble base.</text>
</comment>
<dbReference type="EC" id="2.8.1.14" evidence="3"/>
<dbReference type="GO" id="GO:0061708">
    <property type="term" value="F:tRNA-5-taurinomethyluridine 2-sulfurtransferase"/>
    <property type="evidence" value="ECO:0007669"/>
    <property type="project" value="UniProtKB-EC"/>
</dbReference>
<dbReference type="InterPro" id="IPR046885">
    <property type="entry name" value="MnmA-like_C"/>
</dbReference>
<evidence type="ECO:0000259" key="10">
    <source>
        <dbReference type="Pfam" id="PF20258"/>
    </source>
</evidence>
<comment type="caution">
    <text evidence="11">The sequence shown here is derived from an EMBL/GenBank/DDBJ whole genome shotgun (WGS) entry which is preliminary data.</text>
</comment>
<evidence type="ECO:0000313" key="12">
    <source>
        <dbReference type="Proteomes" id="UP001314263"/>
    </source>
</evidence>
<keyword evidence="5" id="KW-0808">Transferase</keyword>
<keyword evidence="8" id="KW-1015">Disulfide bond</keyword>
<name>A0AAV1HZQ3_9CHLO</name>
<evidence type="ECO:0000256" key="9">
    <source>
        <dbReference type="ARBA" id="ARBA00049564"/>
    </source>
</evidence>
<proteinExistence type="inferred from homology"/>
<evidence type="ECO:0000256" key="2">
    <source>
        <dbReference type="ARBA" id="ARBA00006191"/>
    </source>
</evidence>
<gene>
    <name evidence="11" type="ORF">CVIRNUC_002900</name>
</gene>
<evidence type="ECO:0000256" key="1">
    <source>
        <dbReference type="ARBA" id="ARBA00003986"/>
    </source>
</evidence>
<dbReference type="GO" id="GO:0000049">
    <property type="term" value="F:tRNA binding"/>
    <property type="evidence" value="ECO:0007669"/>
    <property type="project" value="UniProtKB-KW"/>
</dbReference>
<dbReference type="InterPro" id="IPR014729">
    <property type="entry name" value="Rossmann-like_a/b/a_fold"/>
</dbReference>
<dbReference type="Gene3D" id="3.40.50.620">
    <property type="entry name" value="HUPs"/>
    <property type="match status" value="1"/>
</dbReference>
<protein>
    <recommendedName>
        <fullName evidence="3">tRNA-5-taurinomethyluridine 2-sulfurtransferase</fullName>
        <ecNumber evidence="3">2.8.1.14</ecNumber>
    </recommendedName>
</protein>
<dbReference type="Pfam" id="PF20258">
    <property type="entry name" value="tRNA_Me_trans_C"/>
    <property type="match status" value="1"/>
</dbReference>
<dbReference type="PANTHER" id="PTHR11933:SF5">
    <property type="entry name" value="MITOCHONDRIAL TRNA-SPECIFIC 2-THIOURIDYLASE 1"/>
    <property type="match status" value="1"/>
</dbReference>
<feature type="domain" description="tRNA-specific 2-thiouridylase MnmA-like C-terminal" evidence="10">
    <location>
        <begin position="327"/>
        <end position="360"/>
    </location>
</feature>
<dbReference type="Gene3D" id="2.40.30.10">
    <property type="entry name" value="Translation factors"/>
    <property type="match status" value="1"/>
</dbReference>
<comment type="similarity">
    <text evidence="2">Belongs to the MnmA/TRMU family.</text>
</comment>
<keyword evidence="7" id="KW-0694">RNA-binding</keyword>
<evidence type="ECO:0000313" key="11">
    <source>
        <dbReference type="EMBL" id="CAK0761851.1"/>
    </source>
</evidence>